<evidence type="ECO:0000313" key="1">
    <source>
        <dbReference type="EMBL" id="MBB6559064.1"/>
    </source>
</evidence>
<sequence>MVDQLTIARHKHDSAHQALVVQGLLDCGLDAVGDKRG</sequence>
<name>A0A7X0U8R2_9BURK</name>
<gene>
    <name evidence="1" type="ORF">HNP48_001728</name>
</gene>
<dbReference type="EMBL" id="JACHLK010000002">
    <property type="protein sequence ID" value="MBB6559064.1"/>
    <property type="molecule type" value="Genomic_DNA"/>
</dbReference>
<organism evidence="1 2">
    <name type="scientific">Acidovorax soli</name>
    <dbReference type="NCBI Taxonomy" id="592050"/>
    <lineage>
        <taxon>Bacteria</taxon>
        <taxon>Pseudomonadati</taxon>
        <taxon>Pseudomonadota</taxon>
        <taxon>Betaproteobacteria</taxon>
        <taxon>Burkholderiales</taxon>
        <taxon>Comamonadaceae</taxon>
        <taxon>Acidovorax</taxon>
    </lineage>
</organism>
<comment type="caution">
    <text evidence="1">The sequence shown here is derived from an EMBL/GenBank/DDBJ whole genome shotgun (WGS) entry which is preliminary data.</text>
</comment>
<reference evidence="1 2" key="1">
    <citation type="submission" date="2020-08" db="EMBL/GenBank/DDBJ databases">
        <title>Functional genomics of gut bacteria from endangered species of beetles.</title>
        <authorList>
            <person name="Carlos-Shanley C."/>
        </authorList>
    </citation>
    <scope>NUCLEOTIDE SEQUENCE [LARGE SCALE GENOMIC DNA]</scope>
    <source>
        <strain evidence="1 2">S00198</strain>
    </source>
</reference>
<dbReference type="AlphaFoldDB" id="A0A7X0U8R2"/>
<keyword evidence="2" id="KW-1185">Reference proteome</keyword>
<accession>A0A7X0U8R2</accession>
<dbReference type="Proteomes" id="UP000575083">
    <property type="component" value="Unassembled WGS sequence"/>
</dbReference>
<proteinExistence type="predicted"/>
<evidence type="ECO:0000313" key="2">
    <source>
        <dbReference type="Proteomes" id="UP000575083"/>
    </source>
</evidence>
<protein>
    <submittedName>
        <fullName evidence="1">Uncharacterized protein</fullName>
    </submittedName>
</protein>